<evidence type="ECO:0000313" key="1">
    <source>
        <dbReference type="EMBL" id="MCG2617776.1"/>
    </source>
</evidence>
<keyword evidence="2" id="KW-1185">Reference proteome</keyword>
<dbReference type="Proteomes" id="UP001165367">
    <property type="component" value="Unassembled WGS sequence"/>
</dbReference>
<organism evidence="1 2">
    <name type="scientific">Terrimonas ginsenosidimutans</name>
    <dbReference type="NCBI Taxonomy" id="2908004"/>
    <lineage>
        <taxon>Bacteria</taxon>
        <taxon>Pseudomonadati</taxon>
        <taxon>Bacteroidota</taxon>
        <taxon>Chitinophagia</taxon>
        <taxon>Chitinophagales</taxon>
        <taxon>Chitinophagaceae</taxon>
        <taxon>Terrimonas</taxon>
    </lineage>
</organism>
<name>A0ABS9KZP5_9BACT</name>
<dbReference type="RefSeq" id="WP_237876602.1">
    <property type="nucleotide sequence ID" value="NZ_JAKLTR010000025.1"/>
</dbReference>
<evidence type="ECO:0000313" key="2">
    <source>
        <dbReference type="Proteomes" id="UP001165367"/>
    </source>
</evidence>
<comment type="caution">
    <text evidence="1">The sequence shown here is derived from an EMBL/GenBank/DDBJ whole genome shotgun (WGS) entry which is preliminary data.</text>
</comment>
<accession>A0ABS9KZP5</accession>
<gene>
    <name evidence="1" type="ORF">LZZ85_25975</name>
</gene>
<reference evidence="1" key="1">
    <citation type="submission" date="2022-01" db="EMBL/GenBank/DDBJ databases">
        <authorList>
            <person name="Jo J.-H."/>
            <person name="Im W.-T."/>
        </authorList>
    </citation>
    <scope>NUCLEOTIDE SEQUENCE</scope>
    <source>
        <strain evidence="1">NA20</strain>
    </source>
</reference>
<proteinExistence type="predicted"/>
<protein>
    <submittedName>
        <fullName evidence="1">Uncharacterized protein</fullName>
    </submittedName>
</protein>
<dbReference type="EMBL" id="JAKLTR010000025">
    <property type="protein sequence ID" value="MCG2617776.1"/>
    <property type="molecule type" value="Genomic_DNA"/>
</dbReference>
<sequence>MKKLLINTLTGLLLLQFFACKKDNSPQPPAPAAYKRPGSILYNLEHNGTTWERNGFMLLDLDHASNKDKSFLVVDVKQVGVDGVRFELKKGPMPIESLASNWPAEVRSVGFGLSNDMTVNASMRLQAQNTGPVFNYRYDSIHKFSTSIVVYNYLNNPLWAGSMAGKAPQARLGSWIADANDNAIPQDIIYYFKEAACSNVSQPGLGGLPLVDYSAGLGIQADSWKKIDAAMTVEGAIYKRLYFDVDEWNFFMIKDWCYASYGSRCEKNGRQEVKWMSMDTLMDWPEGWGPN</sequence>